<keyword evidence="5 6" id="KW-0732">Signal</keyword>
<dbReference type="Pfam" id="PF05938">
    <property type="entry name" value="Self-incomp_S1"/>
    <property type="match status" value="1"/>
</dbReference>
<proteinExistence type="inferred from homology"/>
<reference evidence="7" key="1">
    <citation type="journal article" date="2016" name="Nat. Genet.">
        <title>A high-quality carrot genome assembly provides new insights into carotenoid accumulation and asterid genome evolution.</title>
        <authorList>
            <person name="Iorizzo M."/>
            <person name="Ellison S."/>
            <person name="Senalik D."/>
            <person name="Zeng P."/>
            <person name="Satapoomin P."/>
            <person name="Huang J."/>
            <person name="Bowman M."/>
            <person name="Iovene M."/>
            <person name="Sanseverino W."/>
            <person name="Cavagnaro P."/>
            <person name="Yildiz M."/>
            <person name="Macko-Podgorni A."/>
            <person name="Moranska E."/>
            <person name="Grzebelus E."/>
            <person name="Grzebelus D."/>
            <person name="Ashrafi H."/>
            <person name="Zheng Z."/>
            <person name="Cheng S."/>
            <person name="Spooner D."/>
            <person name="Van Deynze A."/>
            <person name="Simon P."/>
        </authorList>
    </citation>
    <scope>NUCLEOTIDE SEQUENCE [LARGE SCALE GENOMIC DNA]</scope>
    <source>
        <tissue evidence="7">Leaf</tissue>
    </source>
</reference>
<protein>
    <recommendedName>
        <fullName evidence="6">S-protein homolog</fullName>
    </recommendedName>
</protein>
<evidence type="ECO:0000256" key="4">
    <source>
        <dbReference type="ARBA" id="ARBA00022525"/>
    </source>
</evidence>
<dbReference type="InterPro" id="IPR010264">
    <property type="entry name" value="Self-incomp_S1"/>
</dbReference>
<dbReference type="Gramene" id="KZN09631">
    <property type="protein sequence ID" value="KZN09631"/>
    <property type="gene ID" value="DCAR_002287"/>
</dbReference>
<dbReference type="EMBL" id="LNRQ01000001">
    <property type="protein sequence ID" value="KZN09631.1"/>
    <property type="molecule type" value="Genomic_DNA"/>
</dbReference>
<reference evidence="8" key="2">
    <citation type="submission" date="2022-03" db="EMBL/GenBank/DDBJ databases">
        <title>Draft title - Genomic analysis of global carrot germplasm unveils the trajectory of domestication and the origin of high carotenoid orange carrot.</title>
        <authorList>
            <person name="Iorizzo M."/>
            <person name="Ellison S."/>
            <person name="Senalik D."/>
            <person name="Macko-Podgorni A."/>
            <person name="Grzebelus D."/>
            <person name="Bostan H."/>
            <person name="Rolling W."/>
            <person name="Curaba J."/>
            <person name="Simon P."/>
        </authorList>
    </citation>
    <scope>NUCLEOTIDE SEQUENCE</scope>
    <source>
        <tissue evidence="8">Leaf</tissue>
    </source>
</reference>
<evidence type="ECO:0000256" key="6">
    <source>
        <dbReference type="RuleBase" id="RU367044"/>
    </source>
</evidence>
<dbReference type="GO" id="GO:0060320">
    <property type="term" value="P:rejection of self pollen"/>
    <property type="evidence" value="ECO:0007669"/>
    <property type="project" value="UniProtKB-KW"/>
</dbReference>
<keyword evidence="3 6" id="KW-0713">Self-incompatibility</keyword>
<dbReference type="Proteomes" id="UP000077755">
    <property type="component" value="Chromosome 1"/>
</dbReference>
<gene>
    <name evidence="7" type="ORF">DCAR_002287</name>
    <name evidence="8" type="ORF">DCAR_0102373</name>
</gene>
<name>A0A166H287_DAUCS</name>
<sequence>MSTKLSVSFLTYIFIILIFSSTCFSKLHVEITNALSQDVPPLQLHCRSKDDDMGYHNLSVNELYAWKFNMNFWGTTLFYCDFWWGEKHAAFKVFDIDIQLEVADGLDHFAYEARTDGFFFYGQEPLTKSYYWQLVKTWEN</sequence>
<dbReference type="OMA" id="AYEARTD"/>
<dbReference type="OrthoDB" id="1727555at2759"/>
<evidence type="ECO:0000256" key="5">
    <source>
        <dbReference type="ARBA" id="ARBA00022729"/>
    </source>
</evidence>
<evidence type="ECO:0000256" key="1">
    <source>
        <dbReference type="ARBA" id="ARBA00004613"/>
    </source>
</evidence>
<evidence type="ECO:0000256" key="2">
    <source>
        <dbReference type="ARBA" id="ARBA00005581"/>
    </source>
</evidence>
<dbReference type="EMBL" id="CP093343">
    <property type="protein sequence ID" value="WOG83199.1"/>
    <property type="molecule type" value="Genomic_DNA"/>
</dbReference>
<dbReference type="AlphaFoldDB" id="A0A166H287"/>
<dbReference type="GO" id="GO:0005576">
    <property type="term" value="C:extracellular region"/>
    <property type="evidence" value="ECO:0007669"/>
    <property type="project" value="UniProtKB-SubCell"/>
</dbReference>
<evidence type="ECO:0000313" key="8">
    <source>
        <dbReference type="EMBL" id="WOG83199.1"/>
    </source>
</evidence>
<evidence type="ECO:0000313" key="9">
    <source>
        <dbReference type="Proteomes" id="UP000077755"/>
    </source>
</evidence>
<evidence type="ECO:0000256" key="3">
    <source>
        <dbReference type="ARBA" id="ARBA00022471"/>
    </source>
</evidence>
<comment type="subcellular location">
    <subcellularLocation>
        <location evidence="1 6">Secreted</location>
    </subcellularLocation>
</comment>
<keyword evidence="4 6" id="KW-0964">Secreted</keyword>
<keyword evidence="9" id="KW-1185">Reference proteome</keyword>
<dbReference type="PANTHER" id="PTHR31232:SF155">
    <property type="entry name" value="PLANT SELF-INCOMPATIBILITY PROTEIN S1 FAMILY"/>
    <property type="match status" value="1"/>
</dbReference>
<feature type="chain" id="PRO_5025091383" description="S-protein homolog" evidence="6">
    <location>
        <begin position="26"/>
        <end position="140"/>
    </location>
</feature>
<feature type="signal peptide" evidence="6">
    <location>
        <begin position="1"/>
        <end position="25"/>
    </location>
</feature>
<evidence type="ECO:0000313" key="7">
    <source>
        <dbReference type="EMBL" id="KZN09631.1"/>
    </source>
</evidence>
<organism evidence="7">
    <name type="scientific">Daucus carota subsp. sativus</name>
    <name type="common">Carrot</name>
    <dbReference type="NCBI Taxonomy" id="79200"/>
    <lineage>
        <taxon>Eukaryota</taxon>
        <taxon>Viridiplantae</taxon>
        <taxon>Streptophyta</taxon>
        <taxon>Embryophyta</taxon>
        <taxon>Tracheophyta</taxon>
        <taxon>Spermatophyta</taxon>
        <taxon>Magnoliopsida</taxon>
        <taxon>eudicotyledons</taxon>
        <taxon>Gunneridae</taxon>
        <taxon>Pentapetalae</taxon>
        <taxon>asterids</taxon>
        <taxon>campanulids</taxon>
        <taxon>Apiales</taxon>
        <taxon>Apiaceae</taxon>
        <taxon>Apioideae</taxon>
        <taxon>Scandiceae</taxon>
        <taxon>Daucinae</taxon>
        <taxon>Daucus</taxon>
        <taxon>Daucus sect. Daucus</taxon>
    </lineage>
</organism>
<comment type="similarity">
    <text evidence="2 6">Belongs to the plant self-incompatibility (S1) protein family.</text>
</comment>
<dbReference type="PANTHER" id="PTHR31232">
    <property type="match status" value="1"/>
</dbReference>
<accession>A0A166H287</accession>